<dbReference type="AlphaFoldDB" id="A0A9Q0MED5"/>
<sequence>MESTKWNKMANSRQYLDNHLSPMTRYHIHFGSTTNFNHYYTQYHATNLYPLDLSMKSSSNRAVKYSYNSTSSTPTSSLSSLSYSSPSSSNSFDYKSYKADYYQRNKIKFQERARLNYYMRVAMESEQQREERLAKKREYMREYMRNRTDKELKGRSNKA</sequence>
<keyword evidence="3" id="KW-1185">Reference proteome</keyword>
<gene>
    <name evidence="2" type="ORF">RDWZM_002795</name>
</gene>
<comment type="caution">
    <text evidence="2">The sequence shown here is derived from an EMBL/GenBank/DDBJ whole genome shotgun (WGS) entry which is preliminary data.</text>
</comment>
<evidence type="ECO:0000256" key="1">
    <source>
        <dbReference type="SAM" id="MobiDB-lite"/>
    </source>
</evidence>
<reference evidence="2" key="1">
    <citation type="submission" date="2022-12" db="EMBL/GenBank/DDBJ databases">
        <title>Genome assemblies of Blomia tropicalis.</title>
        <authorList>
            <person name="Cui Y."/>
        </authorList>
    </citation>
    <scope>NUCLEOTIDE SEQUENCE</scope>
    <source>
        <tissue evidence="2">Adult mites</tissue>
    </source>
</reference>
<feature type="region of interest" description="Disordered" evidence="1">
    <location>
        <begin position="64"/>
        <end position="93"/>
    </location>
</feature>
<name>A0A9Q0MED5_BLOTA</name>
<accession>A0A9Q0MED5</accession>
<dbReference type="Proteomes" id="UP001142055">
    <property type="component" value="Chromosome 1"/>
</dbReference>
<evidence type="ECO:0000313" key="3">
    <source>
        <dbReference type="Proteomes" id="UP001142055"/>
    </source>
</evidence>
<evidence type="ECO:0000313" key="2">
    <source>
        <dbReference type="EMBL" id="KAJ6224250.1"/>
    </source>
</evidence>
<protein>
    <submittedName>
        <fullName evidence="2">Uncharacterized protein</fullName>
    </submittedName>
</protein>
<feature type="compositionally biased region" description="Low complexity" evidence="1">
    <location>
        <begin position="65"/>
        <end position="91"/>
    </location>
</feature>
<proteinExistence type="predicted"/>
<dbReference type="EMBL" id="JAPWDV010000001">
    <property type="protein sequence ID" value="KAJ6224250.1"/>
    <property type="molecule type" value="Genomic_DNA"/>
</dbReference>
<organism evidence="2 3">
    <name type="scientific">Blomia tropicalis</name>
    <name type="common">Mite</name>
    <dbReference type="NCBI Taxonomy" id="40697"/>
    <lineage>
        <taxon>Eukaryota</taxon>
        <taxon>Metazoa</taxon>
        <taxon>Ecdysozoa</taxon>
        <taxon>Arthropoda</taxon>
        <taxon>Chelicerata</taxon>
        <taxon>Arachnida</taxon>
        <taxon>Acari</taxon>
        <taxon>Acariformes</taxon>
        <taxon>Sarcoptiformes</taxon>
        <taxon>Astigmata</taxon>
        <taxon>Glycyphagoidea</taxon>
        <taxon>Echimyopodidae</taxon>
        <taxon>Blomia</taxon>
    </lineage>
</organism>